<dbReference type="EMBL" id="SJPM01000004">
    <property type="protein sequence ID" value="TWT97099.1"/>
    <property type="molecule type" value="Genomic_DNA"/>
</dbReference>
<protein>
    <submittedName>
        <fullName evidence="9">Outer membrane efflux protein</fullName>
    </submittedName>
</protein>
<keyword evidence="5" id="KW-0812">Transmembrane</keyword>
<dbReference type="InterPro" id="IPR003423">
    <property type="entry name" value="OMP_efflux"/>
</dbReference>
<comment type="caution">
    <text evidence="9">The sequence shown here is derived from an EMBL/GenBank/DDBJ whole genome shotgun (WGS) entry which is preliminary data.</text>
</comment>
<dbReference type="GO" id="GO:0015288">
    <property type="term" value="F:porin activity"/>
    <property type="evidence" value="ECO:0007669"/>
    <property type="project" value="TreeGrafter"/>
</dbReference>
<feature type="region of interest" description="Disordered" evidence="8">
    <location>
        <begin position="71"/>
        <end position="92"/>
    </location>
</feature>
<evidence type="ECO:0000256" key="2">
    <source>
        <dbReference type="ARBA" id="ARBA00007613"/>
    </source>
</evidence>
<dbReference type="GO" id="GO:1990281">
    <property type="term" value="C:efflux pump complex"/>
    <property type="evidence" value="ECO:0007669"/>
    <property type="project" value="TreeGrafter"/>
</dbReference>
<evidence type="ECO:0000256" key="3">
    <source>
        <dbReference type="ARBA" id="ARBA00022448"/>
    </source>
</evidence>
<keyword evidence="10" id="KW-1185">Reference proteome</keyword>
<dbReference type="GO" id="GO:0009279">
    <property type="term" value="C:cell outer membrane"/>
    <property type="evidence" value="ECO:0007669"/>
    <property type="project" value="UniProtKB-SubCell"/>
</dbReference>
<dbReference type="PANTHER" id="PTHR30026:SF20">
    <property type="entry name" value="OUTER MEMBRANE PROTEIN TOLC"/>
    <property type="match status" value="1"/>
</dbReference>
<evidence type="ECO:0000256" key="4">
    <source>
        <dbReference type="ARBA" id="ARBA00022452"/>
    </source>
</evidence>
<organism evidence="9 10">
    <name type="scientific">Neorhodopirellula pilleata</name>
    <dbReference type="NCBI Taxonomy" id="2714738"/>
    <lineage>
        <taxon>Bacteria</taxon>
        <taxon>Pseudomonadati</taxon>
        <taxon>Planctomycetota</taxon>
        <taxon>Planctomycetia</taxon>
        <taxon>Pirellulales</taxon>
        <taxon>Pirellulaceae</taxon>
        <taxon>Neorhodopirellula</taxon>
    </lineage>
</organism>
<feature type="compositionally biased region" description="Polar residues" evidence="8">
    <location>
        <begin position="118"/>
        <end position="135"/>
    </location>
</feature>
<evidence type="ECO:0000256" key="5">
    <source>
        <dbReference type="ARBA" id="ARBA00022692"/>
    </source>
</evidence>
<evidence type="ECO:0000313" key="10">
    <source>
        <dbReference type="Proteomes" id="UP000316213"/>
    </source>
</evidence>
<keyword evidence="6" id="KW-0472">Membrane</keyword>
<keyword evidence="4" id="KW-1134">Transmembrane beta strand</keyword>
<evidence type="ECO:0000313" key="9">
    <source>
        <dbReference type="EMBL" id="TWT97099.1"/>
    </source>
</evidence>
<sequence length="692" mass="74943">MTRPKTIPVSIRRLTLLGWIGCTSCLGTVASPGCASSRYLADAPPTVAPEHSLPIQPELVASRIAASGRAIQSPLARTSTKSIPDSSDAIEPNEARAATIRLASARLNQDVPKPFATKTATTQASRPKTDQSQTVKAMPELPDAAPNESAVTSAVAINKADDDTARNGDQAPPSQFGTLTINGQQYTIQLAEPKPSEGDSARSDHSLVALPTPMVKAVQTSDAMNESDLIQEVSVTQEYYDESVYHAPVVNETMVPVDSADDISTLDLNLPSALAMIDAKHPAVGLAQWRVQEAYARLSQAEVMWLPTIQAGLSFHRHDGNYQSSNGDIVDVNRNSMQYGLGMGATGAGTTQRPGLVAQFHLADALFQPKIAERNAWARGHAAKAVVNDQLLRVAIAYNDLLRAHQDLRIVEESRDRMNELFKITDDFAQAGQGLRADADRVETERLLVQRSIAEAQEAIATASARLAEALSIDASTTIMPMDVNAVALDLNPPGLDKASLIQTGLTNRPELKESQALVAAACEAYQREKYSPLVPSVLLGFSTGGFGGGLGGDVDDTDGRYDFDALMSWEVRNLGFGEKAARRLTSSQVEQAKYEKIRVMDEVARQVSEAHSQLDFRRQQMSLTQSAIRSAQASYERNVSRIRDGQGLPIEVLQSVQALETARRAYLRSVVDYNESQFRLQWALGWPVSQG</sequence>
<accession>A0A5C6ABY3</accession>
<proteinExistence type="inferred from homology"/>
<gene>
    <name evidence="9" type="ORF">Pla100_22480</name>
</gene>
<feature type="compositionally biased region" description="Polar residues" evidence="8">
    <location>
        <begin position="75"/>
        <end position="85"/>
    </location>
</feature>
<dbReference type="GO" id="GO:0015562">
    <property type="term" value="F:efflux transmembrane transporter activity"/>
    <property type="evidence" value="ECO:0007669"/>
    <property type="project" value="InterPro"/>
</dbReference>
<dbReference type="PANTHER" id="PTHR30026">
    <property type="entry name" value="OUTER MEMBRANE PROTEIN TOLC"/>
    <property type="match status" value="1"/>
</dbReference>
<dbReference type="Pfam" id="PF02321">
    <property type="entry name" value="OEP"/>
    <property type="match status" value="1"/>
</dbReference>
<dbReference type="InterPro" id="IPR051906">
    <property type="entry name" value="TolC-like"/>
</dbReference>
<dbReference type="RefSeq" id="WP_231602947.1">
    <property type="nucleotide sequence ID" value="NZ_SJPM01000004.1"/>
</dbReference>
<evidence type="ECO:0000256" key="6">
    <source>
        <dbReference type="ARBA" id="ARBA00023136"/>
    </source>
</evidence>
<keyword evidence="3" id="KW-0813">Transport</keyword>
<evidence type="ECO:0000256" key="8">
    <source>
        <dbReference type="SAM" id="MobiDB-lite"/>
    </source>
</evidence>
<comment type="subcellular location">
    <subcellularLocation>
        <location evidence="1">Cell outer membrane</location>
    </subcellularLocation>
</comment>
<reference evidence="9 10" key="1">
    <citation type="submission" date="2019-02" db="EMBL/GenBank/DDBJ databases">
        <title>Deep-cultivation of Planctomycetes and their phenomic and genomic characterization uncovers novel biology.</title>
        <authorList>
            <person name="Wiegand S."/>
            <person name="Jogler M."/>
            <person name="Boedeker C."/>
            <person name="Pinto D."/>
            <person name="Vollmers J."/>
            <person name="Rivas-Marin E."/>
            <person name="Kohn T."/>
            <person name="Peeters S.H."/>
            <person name="Heuer A."/>
            <person name="Rast P."/>
            <person name="Oberbeckmann S."/>
            <person name="Bunk B."/>
            <person name="Jeske O."/>
            <person name="Meyerdierks A."/>
            <person name="Storesund J.E."/>
            <person name="Kallscheuer N."/>
            <person name="Luecker S."/>
            <person name="Lage O.M."/>
            <person name="Pohl T."/>
            <person name="Merkel B.J."/>
            <person name="Hornburger P."/>
            <person name="Mueller R.-W."/>
            <person name="Bruemmer F."/>
            <person name="Labrenz M."/>
            <person name="Spormann A.M."/>
            <person name="Op Den Camp H."/>
            <person name="Overmann J."/>
            <person name="Amann R."/>
            <person name="Jetten M.S.M."/>
            <person name="Mascher T."/>
            <person name="Medema M.H."/>
            <person name="Devos D.P."/>
            <person name="Kaster A.-K."/>
            <person name="Ovreas L."/>
            <person name="Rohde M."/>
            <person name="Galperin M.Y."/>
            <person name="Jogler C."/>
        </authorList>
    </citation>
    <scope>NUCLEOTIDE SEQUENCE [LARGE SCALE GENOMIC DNA]</scope>
    <source>
        <strain evidence="9 10">Pla100</strain>
    </source>
</reference>
<evidence type="ECO:0000256" key="1">
    <source>
        <dbReference type="ARBA" id="ARBA00004442"/>
    </source>
</evidence>
<dbReference type="AlphaFoldDB" id="A0A5C6ABY3"/>
<dbReference type="SUPFAM" id="SSF56954">
    <property type="entry name" value="Outer membrane efflux proteins (OEP)"/>
    <property type="match status" value="1"/>
</dbReference>
<keyword evidence="7" id="KW-0998">Cell outer membrane</keyword>
<name>A0A5C6ABY3_9BACT</name>
<evidence type="ECO:0000256" key="7">
    <source>
        <dbReference type="ARBA" id="ARBA00023237"/>
    </source>
</evidence>
<comment type="similarity">
    <text evidence="2">Belongs to the outer membrane factor (OMF) (TC 1.B.17) family.</text>
</comment>
<feature type="region of interest" description="Disordered" evidence="8">
    <location>
        <begin position="109"/>
        <end position="135"/>
    </location>
</feature>
<dbReference type="Gene3D" id="1.20.1600.10">
    <property type="entry name" value="Outer membrane efflux proteins (OEP)"/>
    <property type="match status" value="1"/>
</dbReference>
<dbReference type="Proteomes" id="UP000316213">
    <property type="component" value="Unassembled WGS sequence"/>
</dbReference>